<dbReference type="SUPFAM" id="SSF52540">
    <property type="entry name" value="P-loop containing nucleoside triphosphate hydrolases"/>
    <property type="match status" value="1"/>
</dbReference>
<dbReference type="Gene3D" id="3.40.50.300">
    <property type="entry name" value="P-loop containing nucleotide triphosphate hydrolases"/>
    <property type="match status" value="1"/>
</dbReference>
<sequence length="581" mass="64902">MSEHETRFEIEESLSSAVVEAVEGDTKKVARALLEKSDMRFRLKYLLGDFVEDNESDVDPYDDDESEDEARELDSASCVTAEEKSNNQKTLATYIARVIGLAERLRSDLEADQGQIEKMAPDDRSAALDLIEEQAITSDEFIELVSDILDELRTKFLHISDGQFEKTTTGWPNAWRIKCEAGERDKFLKAVRFFSGISYQSWGKLLTPLVNGLRVIGPFKPTWSEESARLVLVDTEGLGHKANATADLPEQVLTLLHEADVVLLVDSAKNGMTNFAAGKALEGVLNAGHTRKLAIVFTHMDAVKGDNLKGQAKLDHVFGGLRNVVENQLAKNVSAEAARYLLDHLSKSTFYVGKMDEVDPKPAKPELLKLLAYLAAAQPPVFEPVAFPEYSSDNLVLAIQEAARDFRQQWQGTLGLAAHSEFKPKPWQTIKALSRRYAEGWDDGFVLRPTSNLVASLSAAVSRFLETPIGWTGNPTEEQKRETIDRIKTAVTKQLPKLSAHRLRELPQPVWHEAYSLRGTGSTFERRMRIEGIYERWVPVPDARGDKQVYEFLNEVKDVVMGSVKAVEQEVLDANPDDATN</sequence>
<organism evidence="2 3">
    <name type="scientific">Methylomonas methanica</name>
    <dbReference type="NCBI Taxonomy" id="421"/>
    <lineage>
        <taxon>Bacteria</taxon>
        <taxon>Pseudomonadati</taxon>
        <taxon>Pseudomonadota</taxon>
        <taxon>Gammaproteobacteria</taxon>
        <taxon>Methylococcales</taxon>
        <taxon>Methylococcaceae</taxon>
        <taxon>Methylomonas</taxon>
    </lineage>
</organism>
<evidence type="ECO:0000256" key="1">
    <source>
        <dbReference type="SAM" id="MobiDB-lite"/>
    </source>
</evidence>
<feature type="compositionally biased region" description="Acidic residues" evidence="1">
    <location>
        <begin position="55"/>
        <end position="71"/>
    </location>
</feature>
<comment type="caution">
    <text evidence="2">The sequence shown here is derived from an EMBL/GenBank/DDBJ whole genome shotgun (WGS) entry which is preliminary data.</text>
</comment>
<feature type="region of interest" description="Disordered" evidence="1">
    <location>
        <begin position="55"/>
        <end position="82"/>
    </location>
</feature>
<name>A0A177MWF0_METMH</name>
<dbReference type="InterPro" id="IPR027417">
    <property type="entry name" value="P-loop_NTPase"/>
</dbReference>
<dbReference type="AlphaFoldDB" id="A0A177MWF0"/>
<evidence type="ECO:0000313" key="2">
    <source>
        <dbReference type="EMBL" id="OAI09219.1"/>
    </source>
</evidence>
<evidence type="ECO:0000313" key="3">
    <source>
        <dbReference type="Proteomes" id="UP000077763"/>
    </source>
</evidence>
<dbReference type="EMBL" id="LUUH01000010">
    <property type="protein sequence ID" value="OAI09219.1"/>
    <property type="molecule type" value="Genomic_DNA"/>
</dbReference>
<gene>
    <name evidence="2" type="ORF">A1353_24680</name>
</gene>
<accession>A0A177MWF0</accession>
<protein>
    <submittedName>
        <fullName evidence="2">Uncharacterized protein</fullName>
    </submittedName>
</protein>
<reference evidence="2 3" key="1">
    <citation type="submission" date="2016-03" db="EMBL/GenBank/DDBJ databases">
        <authorList>
            <person name="Ploux O."/>
        </authorList>
    </citation>
    <scope>NUCLEOTIDE SEQUENCE [LARGE SCALE GENOMIC DNA]</scope>
    <source>
        <strain evidence="2 3">R-45371</strain>
    </source>
</reference>
<proteinExistence type="predicted"/>
<dbReference type="Proteomes" id="UP000077763">
    <property type="component" value="Unassembled WGS sequence"/>
</dbReference>